<evidence type="ECO:0000256" key="5">
    <source>
        <dbReference type="HAMAP-Rule" id="MF_00294"/>
    </source>
</evidence>
<dbReference type="Proteomes" id="UP000004459">
    <property type="component" value="Unassembled WGS sequence"/>
</dbReference>
<dbReference type="STRING" id="292800.A4U99_08075"/>
<dbReference type="NCBIfam" id="NF001764">
    <property type="entry name" value="PRK00504.1"/>
    <property type="match status" value="1"/>
</dbReference>
<dbReference type="GO" id="GO:0005840">
    <property type="term" value="C:ribosome"/>
    <property type="evidence" value="ECO:0007669"/>
    <property type="project" value="UniProtKB-KW"/>
</dbReference>
<evidence type="ECO:0000313" key="6">
    <source>
        <dbReference type="EMBL" id="EHM53735.1"/>
    </source>
</evidence>
<comment type="caution">
    <text evidence="6">The sequence shown here is derived from an EMBL/GenBank/DDBJ whole genome shotgun (WGS) entry which is preliminary data.</text>
</comment>
<organism evidence="6 7">
    <name type="scientific">Flavonifractor plautii ATCC 29863</name>
    <dbReference type="NCBI Taxonomy" id="411475"/>
    <lineage>
        <taxon>Bacteria</taxon>
        <taxon>Bacillati</taxon>
        <taxon>Bacillota</taxon>
        <taxon>Clostridia</taxon>
        <taxon>Eubacteriales</taxon>
        <taxon>Oscillospiraceae</taxon>
        <taxon>Flavonifractor</taxon>
    </lineage>
</organism>
<dbReference type="Gene3D" id="2.20.28.120">
    <property type="entry name" value="Ribosomal protein L33"/>
    <property type="match status" value="1"/>
</dbReference>
<dbReference type="SUPFAM" id="SSF57829">
    <property type="entry name" value="Zn-binding ribosomal proteins"/>
    <property type="match status" value="1"/>
</dbReference>
<dbReference type="PROSITE" id="PS00582">
    <property type="entry name" value="RIBOSOMAL_L33"/>
    <property type="match status" value="1"/>
</dbReference>
<dbReference type="NCBIfam" id="TIGR01023">
    <property type="entry name" value="rpmG_bact"/>
    <property type="match status" value="1"/>
</dbReference>
<sequence length="60" mass="7123">MKEVPNMAKAGNRVKITLRCSECKQRNYNTNKNKKNTPDRLELNKYCPFCRKHTVHNETK</sequence>
<keyword evidence="3 5" id="KW-0687">Ribonucleoprotein</keyword>
<dbReference type="GO" id="GO:0005737">
    <property type="term" value="C:cytoplasm"/>
    <property type="evidence" value="ECO:0007669"/>
    <property type="project" value="UniProtKB-ARBA"/>
</dbReference>
<reference evidence="6 7" key="1">
    <citation type="submission" date="2011-08" db="EMBL/GenBank/DDBJ databases">
        <authorList>
            <person name="Weinstock G."/>
            <person name="Sodergren E."/>
            <person name="Clifton S."/>
            <person name="Fulton L."/>
            <person name="Fulton B."/>
            <person name="Courtney L."/>
            <person name="Fronick C."/>
            <person name="Harrison M."/>
            <person name="Strong C."/>
            <person name="Farmer C."/>
            <person name="Delahaunty K."/>
            <person name="Markovic C."/>
            <person name="Hall O."/>
            <person name="Minx P."/>
            <person name="Tomlinson C."/>
            <person name="Mitreva M."/>
            <person name="Hou S."/>
            <person name="Chen J."/>
            <person name="Wollam A."/>
            <person name="Pepin K.H."/>
            <person name="Johnson M."/>
            <person name="Bhonagiri V."/>
            <person name="Zhang X."/>
            <person name="Suruliraj S."/>
            <person name="Warren W."/>
            <person name="Chinwalla A."/>
            <person name="Mardis E.R."/>
            <person name="Wilson R.K."/>
        </authorList>
    </citation>
    <scope>NUCLEOTIDE SEQUENCE [LARGE SCALE GENOMIC DNA]</scope>
    <source>
        <strain evidence="6 7">ATCC 29863</strain>
    </source>
</reference>
<keyword evidence="2 5" id="KW-0689">Ribosomal protein</keyword>
<proteinExistence type="inferred from homology"/>
<dbReference type="GO" id="GO:0006412">
    <property type="term" value="P:translation"/>
    <property type="evidence" value="ECO:0007669"/>
    <property type="project" value="UniProtKB-UniRule"/>
</dbReference>
<protein>
    <recommendedName>
        <fullName evidence="4 5">Large ribosomal subunit protein bL33</fullName>
    </recommendedName>
</protein>
<dbReference type="InterPro" id="IPR001705">
    <property type="entry name" value="Ribosomal_bL33"/>
</dbReference>
<dbReference type="PATRIC" id="fig|411475.3.peg.753"/>
<dbReference type="AlphaFoldDB" id="G9YMY6"/>
<dbReference type="GO" id="GO:0003735">
    <property type="term" value="F:structural constituent of ribosome"/>
    <property type="evidence" value="ECO:0007669"/>
    <property type="project" value="InterPro"/>
</dbReference>
<dbReference type="Pfam" id="PF00471">
    <property type="entry name" value="Ribosomal_L33"/>
    <property type="match status" value="1"/>
</dbReference>
<accession>G9YMY6</accession>
<evidence type="ECO:0000256" key="1">
    <source>
        <dbReference type="ARBA" id="ARBA00007596"/>
    </source>
</evidence>
<dbReference type="HOGENOM" id="CLU_190949_0_2_9"/>
<dbReference type="HAMAP" id="MF_00294">
    <property type="entry name" value="Ribosomal_bL33"/>
    <property type="match status" value="1"/>
</dbReference>
<dbReference type="InterPro" id="IPR011332">
    <property type="entry name" value="Ribosomal_zn-bd"/>
</dbReference>
<dbReference type="EMBL" id="AGCK01000058">
    <property type="protein sequence ID" value="EHM53735.1"/>
    <property type="molecule type" value="Genomic_DNA"/>
</dbReference>
<evidence type="ECO:0000313" key="7">
    <source>
        <dbReference type="Proteomes" id="UP000004459"/>
    </source>
</evidence>
<dbReference type="PANTHER" id="PTHR43168:SF2">
    <property type="entry name" value="LARGE RIBOSOMAL SUBUNIT PROTEIN BL33C"/>
    <property type="match status" value="1"/>
</dbReference>
<evidence type="ECO:0000256" key="2">
    <source>
        <dbReference type="ARBA" id="ARBA00022980"/>
    </source>
</evidence>
<gene>
    <name evidence="5" type="primary">rpmG</name>
    <name evidence="6" type="ORF">HMPREF0372_00858</name>
</gene>
<comment type="similarity">
    <text evidence="1 5">Belongs to the bacterial ribosomal protein bL33 family.</text>
</comment>
<dbReference type="InterPro" id="IPR038584">
    <property type="entry name" value="Ribosomal_bL33_sf"/>
</dbReference>
<dbReference type="GO" id="GO:1990904">
    <property type="term" value="C:ribonucleoprotein complex"/>
    <property type="evidence" value="ECO:0007669"/>
    <property type="project" value="UniProtKB-KW"/>
</dbReference>
<dbReference type="InterPro" id="IPR018264">
    <property type="entry name" value="Ribosomal_bL33_CS"/>
</dbReference>
<dbReference type="PANTHER" id="PTHR43168">
    <property type="entry name" value="50S RIBOSOMAL PROTEIN L33, CHLOROPLASTIC"/>
    <property type="match status" value="1"/>
</dbReference>
<dbReference type="NCBIfam" id="NF001860">
    <property type="entry name" value="PRK00595.1"/>
    <property type="match status" value="1"/>
</dbReference>
<evidence type="ECO:0000256" key="3">
    <source>
        <dbReference type="ARBA" id="ARBA00023274"/>
    </source>
</evidence>
<evidence type="ECO:0000256" key="4">
    <source>
        <dbReference type="ARBA" id="ARBA00035176"/>
    </source>
</evidence>
<name>G9YMY6_FLAPL</name>